<name>A0A1A7BX28_9BURK</name>
<dbReference type="STRING" id="1747903.ASR47_100525"/>
<dbReference type="OrthoDB" id="8703255at2"/>
<organism evidence="1 2">
    <name type="scientific">Janthinobacterium psychrotolerans</name>
    <dbReference type="NCBI Taxonomy" id="1747903"/>
    <lineage>
        <taxon>Bacteria</taxon>
        <taxon>Pseudomonadati</taxon>
        <taxon>Pseudomonadota</taxon>
        <taxon>Betaproteobacteria</taxon>
        <taxon>Burkholderiales</taxon>
        <taxon>Oxalobacteraceae</taxon>
        <taxon>Janthinobacterium</taxon>
    </lineage>
</organism>
<dbReference type="EMBL" id="LOCQ01000058">
    <property type="protein sequence ID" value="OBV38072.1"/>
    <property type="molecule type" value="Genomic_DNA"/>
</dbReference>
<proteinExistence type="predicted"/>
<sequence>MGFPDRYIASIGSTNLLDDALHHQTEPLAAAALAGNIGALLCRVKYADGTLMRQFEGNAGNLAQLLRIWTAEVIRRGQARRWVPANTAWDAAAAQALYRRVAEKSLAHWLDSTCKGCSGTGVKALLGNGICTSCKGSGTAAIHGTAGLELERVKDMVSELSAIADSHSGRASGLLRGGDR</sequence>
<reference evidence="1 2" key="1">
    <citation type="submission" date="2016-04" db="EMBL/GenBank/DDBJ databases">
        <title>Draft genome sequence of Janthinobacterium psychrotolerans sp. nov., isolated from freshwater sediments in Denmark.</title>
        <authorList>
            <person name="Gong X."/>
            <person name="Skrivergaard S."/>
            <person name="Korsgaard B.S."/>
            <person name="Schreiber L."/>
            <person name="Marshall I.P."/>
            <person name="Finster K."/>
            <person name="Schramm A."/>
        </authorList>
    </citation>
    <scope>NUCLEOTIDE SEQUENCE [LARGE SCALE GENOMIC DNA]</scope>
    <source>
        <strain evidence="1 2">S3-2</strain>
    </source>
</reference>
<accession>A0A1A7BX28</accession>
<evidence type="ECO:0000313" key="1">
    <source>
        <dbReference type="EMBL" id="OBV38072.1"/>
    </source>
</evidence>
<comment type="caution">
    <text evidence="1">The sequence shown here is derived from an EMBL/GenBank/DDBJ whole genome shotgun (WGS) entry which is preliminary data.</text>
</comment>
<evidence type="ECO:0000313" key="2">
    <source>
        <dbReference type="Proteomes" id="UP000092713"/>
    </source>
</evidence>
<dbReference type="AlphaFoldDB" id="A0A1A7BX28"/>
<dbReference type="InterPro" id="IPR036410">
    <property type="entry name" value="HSP_DnaJ_Cys-rich_dom_sf"/>
</dbReference>
<protein>
    <submittedName>
        <fullName evidence="1">Uncharacterized protein</fullName>
    </submittedName>
</protein>
<keyword evidence="2" id="KW-1185">Reference proteome</keyword>
<dbReference type="RefSeq" id="WP_065308966.1">
    <property type="nucleotide sequence ID" value="NZ_LOCQ01000058.1"/>
</dbReference>
<gene>
    <name evidence="1" type="ORF">ASR47_100525</name>
</gene>
<dbReference type="Proteomes" id="UP000092713">
    <property type="component" value="Unassembled WGS sequence"/>
</dbReference>
<dbReference type="SUPFAM" id="SSF57938">
    <property type="entry name" value="DnaJ/Hsp40 cysteine-rich domain"/>
    <property type="match status" value="1"/>
</dbReference>